<dbReference type="InterPro" id="IPR007485">
    <property type="entry name" value="LPS_assembly_LptE"/>
</dbReference>
<evidence type="ECO:0000313" key="2">
    <source>
        <dbReference type="Proteomes" id="UP000231203"/>
    </source>
</evidence>
<evidence type="ECO:0008006" key="3">
    <source>
        <dbReference type="Google" id="ProtNLM"/>
    </source>
</evidence>
<sequence length="170" mass="18302">MKTSMAWLMLVSFLITTQGCGYRLAGGGFLVNDVPRVSVAIFENKSSESRAGISFTNELIREITAKTDTIVVGAGNATRKISGKIQSITFSTLSRSSSEDVTKRQVQALVDVVLTGAGGNIIWSVKGFSAKKAYTVSSSTVDNEANKREAIDLIAKRVAERLVSQMTNNF</sequence>
<dbReference type="Proteomes" id="UP000231203">
    <property type="component" value="Unassembled WGS sequence"/>
</dbReference>
<dbReference type="AlphaFoldDB" id="A0A2G6MTL5"/>
<protein>
    <recommendedName>
        <fullName evidence="3">Penicillin-binding protein activator LpoB</fullName>
    </recommendedName>
</protein>
<dbReference type="EMBL" id="PDTI01000024">
    <property type="protein sequence ID" value="PIE62949.1"/>
    <property type="molecule type" value="Genomic_DNA"/>
</dbReference>
<dbReference type="Gene3D" id="3.30.160.150">
    <property type="entry name" value="Lipoprotein like domain"/>
    <property type="match status" value="1"/>
</dbReference>
<accession>A0A2G6MTL5</accession>
<organism evidence="1 2">
    <name type="scientific">Desulfobacter postgatei</name>
    <dbReference type="NCBI Taxonomy" id="2293"/>
    <lineage>
        <taxon>Bacteria</taxon>
        <taxon>Pseudomonadati</taxon>
        <taxon>Thermodesulfobacteriota</taxon>
        <taxon>Desulfobacteria</taxon>
        <taxon>Desulfobacterales</taxon>
        <taxon>Desulfobacteraceae</taxon>
        <taxon>Desulfobacter</taxon>
    </lineage>
</organism>
<evidence type="ECO:0000313" key="1">
    <source>
        <dbReference type="EMBL" id="PIE62949.1"/>
    </source>
</evidence>
<name>A0A2G6MTL5_9BACT</name>
<dbReference type="PROSITE" id="PS51257">
    <property type="entry name" value="PROKAR_LIPOPROTEIN"/>
    <property type="match status" value="1"/>
</dbReference>
<gene>
    <name evidence="1" type="ORF">CSA25_02550</name>
</gene>
<dbReference type="Pfam" id="PF04390">
    <property type="entry name" value="LptE"/>
    <property type="match status" value="1"/>
</dbReference>
<comment type="caution">
    <text evidence="1">The sequence shown here is derived from an EMBL/GenBank/DDBJ whole genome shotgun (WGS) entry which is preliminary data.</text>
</comment>
<dbReference type="GO" id="GO:0019867">
    <property type="term" value="C:outer membrane"/>
    <property type="evidence" value="ECO:0007669"/>
    <property type="project" value="InterPro"/>
</dbReference>
<reference evidence="1 2" key="1">
    <citation type="submission" date="2017-10" db="EMBL/GenBank/DDBJ databases">
        <title>Novel microbial diversity and functional potential in the marine mammal oral microbiome.</title>
        <authorList>
            <person name="Dudek N.K."/>
            <person name="Sun C.L."/>
            <person name="Burstein D."/>
            <person name="Kantor R.S."/>
            <person name="Aliaga Goltsman D.S."/>
            <person name="Bik E.M."/>
            <person name="Thomas B.C."/>
            <person name="Banfield J.F."/>
            <person name="Relman D.A."/>
        </authorList>
    </citation>
    <scope>NUCLEOTIDE SEQUENCE [LARGE SCALE GENOMIC DNA]</scope>
    <source>
        <strain evidence="1">DOLJORAL78_47_202</strain>
    </source>
</reference>
<proteinExistence type="predicted"/>
<dbReference type="GO" id="GO:0043165">
    <property type="term" value="P:Gram-negative-bacterium-type cell outer membrane assembly"/>
    <property type="evidence" value="ECO:0007669"/>
    <property type="project" value="InterPro"/>
</dbReference>